<dbReference type="SUPFAM" id="SSF52218">
    <property type="entry name" value="Flavoproteins"/>
    <property type="match status" value="1"/>
</dbReference>
<feature type="domain" description="Flavodoxin-like fold" evidence="2">
    <location>
        <begin position="1"/>
        <end position="157"/>
    </location>
</feature>
<accession>A0A0R1MF65</accession>
<dbReference type="GO" id="GO:0009055">
    <property type="term" value="F:electron transfer activity"/>
    <property type="evidence" value="ECO:0007669"/>
    <property type="project" value="TreeGrafter"/>
</dbReference>
<keyword evidence="1" id="KW-0560">Oxidoreductase</keyword>
<dbReference type="Gene3D" id="3.40.50.360">
    <property type="match status" value="1"/>
</dbReference>
<dbReference type="RefSeq" id="WP_057896979.1">
    <property type="nucleotide sequence ID" value="NZ_AZEH01000042.1"/>
</dbReference>
<dbReference type="PANTHER" id="PTHR47307:SF1">
    <property type="entry name" value="GLUTATHIONE-REGULATED POTASSIUM-EFFLUX SYSTEM ANCILLARY PROTEIN KEFG"/>
    <property type="match status" value="1"/>
</dbReference>
<dbReference type="Proteomes" id="UP000051686">
    <property type="component" value="Unassembled WGS sequence"/>
</dbReference>
<dbReference type="GO" id="GO:0003955">
    <property type="term" value="F:NAD(P)H dehydrogenase (quinone) activity"/>
    <property type="evidence" value="ECO:0007669"/>
    <property type="project" value="TreeGrafter"/>
</dbReference>
<sequence length="233" mass="27247">MKTIVIVAHPELQASGTQQFLKEAAHSADGVTWHPLKWVNTNDNAIIGQERKMLQNYTRIILQFPLYWYQAPALLLQWLAVVLHTDDEQKMAEKELGIVVNIGQPLSDYRLGGSQGFSLSELLSPFAAIARRLKMKLLPLFVIEQFHYQQENQKKHLLVEYLQYLELEQPFTFAKKEEWFIKHLQQIINSESKNEVEESTWNAVLELFQERSEELAELKAEIKIMRRDDENQI</sequence>
<evidence type="ECO:0000313" key="4">
    <source>
        <dbReference type="Proteomes" id="UP000051686"/>
    </source>
</evidence>
<gene>
    <name evidence="3" type="ORF">FD46_GL000107</name>
</gene>
<dbReference type="OrthoDB" id="9798454at2"/>
<dbReference type="EMBL" id="AZEH01000042">
    <property type="protein sequence ID" value="KRL03941.1"/>
    <property type="molecule type" value="Genomic_DNA"/>
</dbReference>
<keyword evidence="4" id="KW-1185">Reference proteome</keyword>
<name>A0A0R1MF65_9LACO</name>
<organism evidence="3 4">
    <name type="scientific">Liquorilactobacillus oeni DSM 19972</name>
    <dbReference type="NCBI Taxonomy" id="1423777"/>
    <lineage>
        <taxon>Bacteria</taxon>
        <taxon>Bacillati</taxon>
        <taxon>Bacillota</taxon>
        <taxon>Bacilli</taxon>
        <taxon>Lactobacillales</taxon>
        <taxon>Lactobacillaceae</taxon>
        <taxon>Liquorilactobacillus</taxon>
    </lineage>
</organism>
<dbReference type="InterPro" id="IPR046980">
    <property type="entry name" value="KefG/KefF"/>
</dbReference>
<reference evidence="3 4" key="1">
    <citation type="journal article" date="2015" name="Genome Announc.">
        <title>Expanding the biotechnology potential of lactobacilli through comparative genomics of 213 strains and associated genera.</title>
        <authorList>
            <person name="Sun Z."/>
            <person name="Harris H.M."/>
            <person name="McCann A."/>
            <person name="Guo C."/>
            <person name="Argimon S."/>
            <person name="Zhang W."/>
            <person name="Yang X."/>
            <person name="Jeffery I.B."/>
            <person name="Cooney J.C."/>
            <person name="Kagawa T.F."/>
            <person name="Liu W."/>
            <person name="Song Y."/>
            <person name="Salvetti E."/>
            <person name="Wrobel A."/>
            <person name="Rasinkangas P."/>
            <person name="Parkhill J."/>
            <person name="Rea M.C."/>
            <person name="O'Sullivan O."/>
            <person name="Ritari J."/>
            <person name="Douillard F.P."/>
            <person name="Paul Ross R."/>
            <person name="Yang R."/>
            <person name="Briner A.E."/>
            <person name="Felis G.E."/>
            <person name="de Vos W.M."/>
            <person name="Barrangou R."/>
            <person name="Klaenhammer T.R."/>
            <person name="Caufield P.W."/>
            <person name="Cui Y."/>
            <person name="Zhang H."/>
            <person name="O'Toole P.W."/>
        </authorList>
    </citation>
    <scope>NUCLEOTIDE SEQUENCE [LARGE SCALE GENOMIC DNA]</scope>
    <source>
        <strain evidence="3 4">DSM 19972</strain>
    </source>
</reference>
<protein>
    <recommendedName>
        <fullName evidence="2">Flavodoxin-like fold domain-containing protein</fullName>
    </recommendedName>
</protein>
<dbReference type="GO" id="GO:0010181">
    <property type="term" value="F:FMN binding"/>
    <property type="evidence" value="ECO:0007669"/>
    <property type="project" value="TreeGrafter"/>
</dbReference>
<dbReference type="InterPro" id="IPR003680">
    <property type="entry name" value="Flavodoxin_fold"/>
</dbReference>
<evidence type="ECO:0000259" key="2">
    <source>
        <dbReference type="Pfam" id="PF02525"/>
    </source>
</evidence>
<dbReference type="PANTHER" id="PTHR47307">
    <property type="entry name" value="GLUTATHIONE-REGULATED POTASSIUM-EFFLUX SYSTEM ANCILLARY PROTEIN KEFG"/>
    <property type="match status" value="1"/>
</dbReference>
<dbReference type="Pfam" id="PF02525">
    <property type="entry name" value="Flavodoxin_2"/>
    <property type="match status" value="1"/>
</dbReference>
<dbReference type="AlphaFoldDB" id="A0A0R1MF65"/>
<comment type="caution">
    <text evidence="3">The sequence shown here is derived from an EMBL/GenBank/DDBJ whole genome shotgun (WGS) entry which is preliminary data.</text>
</comment>
<dbReference type="PATRIC" id="fig|1423777.3.peg.111"/>
<dbReference type="STRING" id="1423777.FD46_GL000107"/>
<evidence type="ECO:0000256" key="1">
    <source>
        <dbReference type="ARBA" id="ARBA00023002"/>
    </source>
</evidence>
<evidence type="ECO:0000313" key="3">
    <source>
        <dbReference type="EMBL" id="KRL03941.1"/>
    </source>
</evidence>
<dbReference type="InterPro" id="IPR029039">
    <property type="entry name" value="Flavoprotein-like_sf"/>
</dbReference>
<proteinExistence type="predicted"/>